<protein>
    <recommendedName>
        <fullName evidence="4">NACHT domain-containing protein</fullName>
    </recommendedName>
</protein>
<evidence type="ECO:0008006" key="4">
    <source>
        <dbReference type="Google" id="ProtNLM"/>
    </source>
</evidence>
<dbReference type="STRING" id="544712.C6H4D3"/>
<evidence type="ECO:0000256" key="1">
    <source>
        <dbReference type="SAM" id="MobiDB-lite"/>
    </source>
</evidence>
<dbReference type="VEuPathDB" id="FungiDB:HCDG_01372"/>
<proteinExistence type="predicted"/>
<sequence length="133" mass="15368">MISRGSEEKIKEEILESLYHPNMHYQREWISSAHKKTFNWTRRIKPVTESHPESPSGSGPTLHYSTHRKKPSLRLKFCFLIDALDEFDGDHQSLVDLLTLKEGRNVLIYTIADAAVPAAERTANRFQVELNLH</sequence>
<dbReference type="EMBL" id="GG692419">
    <property type="protein sequence ID" value="EER45793.1"/>
    <property type="molecule type" value="Genomic_DNA"/>
</dbReference>
<name>C6H4D3_AJECH</name>
<organism evidence="2 3">
    <name type="scientific">Ajellomyces capsulatus (strain H143)</name>
    <name type="common">Darling's disease fungus</name>
    <name type="synonym">Histoplasma capsulatum</name>
    <dbReference type="NCBI Taxonomy" id="544712"/>
    <lineage>
        <taxon>Eukaryota</taxon>
        <taxon>Fungi</taxon>
        <taxon>Dikarya</taxon>
        <taxon>Ascomycota</taxon>
        <taxon>Pezizomycotina</taxon>
        <taxon>Eurotiomycetes</taxon>
        <taxon>Eurotiomycetidae</taxon>
        <taxon>Onygenales</taxon>
        <taxon>Ajellomycetaceae</taxon>
        <taxon>Histoplasma</taxon>
    </lineage>
</organism>
<gene>
    <name evidence="2" type="ORF">HCDG_01372</name>
</gene>
<dbReference type="AlphaFoldDB" id="C6H4D3"/>
<feature type="region of interest" description="Disordered" evidence="1">
    <location>
        <begin position="44"/>
        <end position="65"/>
    </location>
</feature>
<dbReference type="HOGENOM" id="CLU_1906153_0_0_1"/>
<evidence type="ECO:0000313" key="3">
    <source>
        <dbReference type="Proteomes" id="UP000002624"/>
    </source>
</evidence>
<accession>C6H4D3</accession>
<evidence type="ECO:0000313" key="2">
    <source>
        <dbReference type="EMBL" id="EER45793.1"/>
    </source>
</evidence>
<reference evidence="3" key="1">
    <citation type="submission" date="2009-05" db="EMBL/GenBank/DDBJ databases">
        <title>The genome sequence of Ajellomyces capsulatus strain H143.</title>
        <authorList>
            <person name="Champion M."/>
            <person name="Cuomo C.A."/>
            <person name="Ma L.-J."/>
            <person name="Henn M.R."/>
            <person name="Sil A."/>
            <person name="Goldman B."/>
            <person name="Young S.K."/>
            <person name="Kodira C.D."/>
            <person name="Zeng Q."/>
            <person name="Koehrsen M."/>
            <person name="Alvarado L."/>
            <person name="Berlin A.M."/>
            <person name="Borenstein D."/>
            <person name="Chen Z."/>
            <person name="Engels R."/>
            <person name="Freedman E."/>
            <person name="Gellesch M."/>
            <person name="Goldberg J."/>
            <person name="Griggs A."/>
            <person name="Gujja S."/>
            <person name="Heiman D.I."/>
            <person name="Hepburn T.A."/>
            <person name="Howarth C."/>
            <person name="Jen D."/>
            <person name="Larson L."/>
            <person name="Lewis B."/>
            <person name="Mehta T."/>
            <person name="Park D."/>
            <person name="Pearson M."/>
            <person name="Roberts A."/>
            <person name="Saif S."/>
            <person name="Shea T.D."/>
            <person name="Shenoy N."/>
            <person name="Sisk P."/>
            <person name="Stolte C."/>
            <person name="Sykes S."/>
            <person name="Walk T."/>
            <person name="White J."/>
            <person name="Yandava C."/>
            <person name="Klein B."/>
            <person name="McEwen J.G."/>
            <person name="Puccia R."/>
            <person name="Goldman G.H."/>
            <person name="Felipe M.S."/>
            <person name="Nino-Vega G."/>
            <person name="San-Blas G."/>
            <person name="Taylor J.W."/>
            <person name="Mendoza L."/>
            <person name="Galagan J.E."/>
            <person name="Nusbaum C."/>
            <person name="Birren B.W."/>
        </authorList>
    </citation>
    <scope>NUCLEOTIDE SEQUENCE [LARGE SCALE GENOMIC DNA]</scope>
    <source>
        <strain evidence="3">H143</strain>
    </source>
</reference>
<dbReference type="OrthoDB" id="4183771at2759"/>
<dbReference type="Proteomes" id="UP000002624">
    <property type="component" value="Unassembled WGS sequence"/>
</dbReference>